<dbReference type="EMBL" id="CP051680">
    <property type="protein sequence ID" value="QJD84780.1"/>
    <property type="molecule type" value="Genomic_DNA"/>
</dbReference>
<dbReference type="AlphaFoldDB" id="A0A7Z2VL45"/>
<dbReference type="Proteomes" id="UP000502248">
    <property type="component" value="Chromosome"/>
</dbReference>
<dbReference type="RefSeq" id="WP_169281060.1">
    <property type="nucleotide sequence ID" value="NZ_CP051680.1"/>
</dbReference>
<gene>
    <name evidence="1" type="ORF">HH215_17360</name>
</gene>
<proteinExistence type="predicted"/>
<keyword evidence="2" id="KW-1185">Reference proteome</keyword>
<name>A0A7Z2VL45_9BACL</name>
<evidence type="ECO:0000313" key="2">
    <source>
        <dbReference type="Proteomes" id="UP000502248"/>
    </source>
</evidence>
<sequence length="222" mass="26515">MFEVQYEQWLANQRKSRKGEPLRKLTEDHGQSEKLFAQELWWPLFGNFDFLHAEFEVPHSRNSSYYLDYAYIRTPHLINWEIDDFSSHAKNITRRGFDYEKDRQNQLMLDGWQIYRFSLDAIKERPLQCRQLILQVLGKLYGGVYTETPELSVKQREIMRLAVRSQQPLNPTEVSLRLRISDRHARDLLHELVRMELLEGVSGSQRIRAYRATPRSRNLYLG</sequence>
<keyword evidence="1" id="KW-0238">DNA-binding</keyword>
<reference evidence="1 2" key="1">
    <citation type="submission" date="2020-04" db="EMBL/GenBank/DDBJ databases">
        <title>Genome sequencing of novel species.</title>
        <authorList>
            <person name="Heo J."/>
            <person name="Kim S.-J."/>
            <person name="Kim J.-S."/>
            <person name="Hong S.-B."/>
            <person name="Kwon S.-W."/>
        </authorList>
    </citation>
    <scope>NUCLEOTIDE SEQUENCE [LARGE SCALE GENOMIC DNA]</scope>
    <source>
        <strain evidence="1 2">MFER-1</strain>
    </source>
</reference>
<evidence type="ECO:0000313" key="1">
    <source>
        <dbReference type="EMBL" id="QJD84780.1"/>
    </source>
</evidence>
<protein>
    <submittedName>
        <fullName evidence="1">DNA-binding response regulator</fullName>
    </submittedName>
</protein>
<dbReference type="KEGG" id="cheb:HH215_17360"/>
<organism evidence="1 2">
    <name type="scientific">Cohnella herbarum</name>
    <dbReference type="NCBI Taxonomy" id="2728023"/>
    <lineage>
        <taxon>Bacteria</taxon>
        <taxon>Bacillati</taxon>
        <taxon>Bacillota</taxon>
        <taxon>Bacilli</taxon>
        <taxon>Bacillales</taxon>
        <taxon>Paenibacillaceae</taxon>
        <taxon>Cohnella</taxon>
    </lineage>
</organism>
<accession>A0A7Z2VL45</accession>
<dbReference type="GO" id="GO:0003677">
    <property type="term" value="F:DNA binding"/>
    <property type="evidence" value="ECO:0007669"/>
    <property type="project" value="UniProtKB-KW"/>
</dbReference>